<dbReference type="Proteomes" id="UP001164539">
    <property type="component" value="Chromosome 6"/>
</dbReference>
<protein>
    <submittedName>
        <fullName evidence="1">HTH-type transcriptional regulator</fullName>
    </submittedName>
</protein>
<organism evidence="1 2">
    <name type="scientific">Melia azedarach</name>
    <name type="common">Chinaberry tree</name>
    <dbReference type="NCBI Taxonomy" id="155640"/>
    <lineage>
        <taxon>Eukaryota</taxon>
        <taxon>Viridiplantae</taxon>
        <taxon>Streptophyta</taxon>
        <taxon>Embryophyta</taxon>
        <taxon>Tracheophyta</taxon>
        <taxon>Spermatophyta</taxon>
        <taxon>Magnoliopsida</taxon>
        <taxon>eudicotyledons</taxon>
        <taxon>Gunneridae</taxon>
        <taxon>Pentapetalae</taxon>
        <taxon>rosids</taxon>
        <taxon>malvids</taxon>
        <taxon>Sapindales</taxon>
        <taxon>Meliaceae</taxon>
        <taxon>Melia</taxon>
    </lineage>
</organism>
<evidence type="ECO:0000313" key="2">
    <source>
        <dbReference type="Proteomes" id="UP001164539"/>
    </source>
</evidence>
<dbReference type="EMBL" id="CM051399">
    <property type="protein sequence ID" value="KAJ4716439.1"/>
    <property type="molecule type" value="Genomic_DNA"/>
</dbReference>
<evidence type="ECO:0000313" key="1">
    <source>
        <dbReference type="EMBL" id="KAJ4716439.1"/>
    </source>
</evidence>
<proteinExistence type="predicted"/>
<name>A0ACC1XYH0_MELAZ</name>
<accession>A0ACC1XYH0</accession>
<gene>
    <name evidence="1" type="ORF">OWV82_011460</name>
</gene>
<comment type="caution">
    <text evidence="1">The sequence shown here is derived from an EMBL/GenBank/DDBJ whole genome shotgun (WGS) entry which is preliminary data.</text>
</comment>
<reference evidence="1 2" key="1">
    <citation type="journal article" date="2023" name="Science">
        <title>Complex scaffold remodeling in plant triterpene biosynthesis.</title>
        <authorList>
            <person name="De La Pena R."/>
            <person name="Hodgson H."/>
            <person name="Liu J.C."/>
            <person name="Stephenson M.J."/>
            <person name="Martin A.C."/>
            <person name="Owen C."/>
            <person name="Harkess A."/>
            <person name="Leebens-Mack J."/>
            <person name="Jimenez L.E."/>
            <person name="Osbourn A."/>
            <person name="Sattely E.S."/>
        </authorList>
    </citation>
    <scope>NUCLEOTIDE SEQUENCE [LARGE SCALE GENOMIC DNA]</scope>
    <source>
        <strain evidence="2">cv. JPN11</strain>
        <tissue evidence="1">Leaf</tissue>
    </source>
</reference>
<keyword evidence="2" id="KW-1185">Reference proteome</keyword>
<sequence length="181" mass="19317">MGICSSCESTNVATVKVILHDGRLQEFAYPIRVSQVLEKNPRSFVCNMDEMDFDIFISAINAEEELQQGRLYFALPMSWLKSPLSGEKMVSLAAKASMALKTMSSTGGSGRCGCGKKDDFMVDIINSIVSDSTSPKIAVGGGRTVGGHHGGSMPERKDRAGGGGRGRGGKHTEKLSAILEE</sequence>